<dbReference type="SUPFAM" id="SSF50965">
    <property type="entry name" value="Galactose oxidase, central domain"/>
    <property type="match status" value="1"/>
</dbReference>
<proteinExistence type="predicted"/>
<keyword evidence="2" id="KW-1185">Reference proteome</keyword>
<dbReference type="InParanoid" id="E4XQU0"/>
<organism evidence="1">
    <name type="scientific">Oikopleura dioica</name>
    <name type="common">Tunicate</name>
    <dbReference type="NCBI Taxonomy" id="34765"/>
    <lineage>
        <taxon>Eukaryota</taxon>
        <taxon>Metazoa</taxon>
        <taxon>Chordata</taxon>
        <taxon>Tunicata</taxon>
        <taxon>Appendicularia</taxon>
        <taxon>Copelata</taxon>
        <taxon>Oikopleuridae</taxon>
        <taxon>Oikopleura</taxon>
    </lineage>
</organism>
<dbReference type="AlphaFoldDB" id="E4XQU0"/>
<dbReference type="Gene3D" id="2.120.10.80">
    <property type="entry name" value="Kelch-type beta propeller"/>
    <property type="match status" value="1"/>
</dbReference>
<dbReference type="EMBL" id="FN653109">
    <property type="protein sequence ID" value="CBY12176.1"/>
    <property type="molecule type" value="Genomic_DNA"/>
</dbReference>
<name>E4XQU0_OIKDI</name>
<dbReference type="Proteomes" id="UP000001307">
    <property type="component" value="Unassembled WGS sequence"/>
</dbReference>
<evidence type="ECO:0000313" key="1">
    <source>
        <dbReference type="EMBL" id="CBY12176.1"/>
    </source>
</evidence>
<sequence length="380" mass="41120">MKFSTFTLASASAFELSAVTPPPTCPDLDKFEICTSKCASELNSCKAACDPEDYSCQSRCDAFALDCNSSCPCGDYCPNGCSGCSNAACEVNEHVLIINHLQLYDNEAYLLNLATDTLSRARINGWSSLGTDTEDSCYSFMSGEHWFLGGYENPRMIAKLNIENCEVKPEQNFLPFSHLDGIWGSCASYNDVTYLCFDEDGVDVYGCSTFDGESQTVISAKSNYAHDWADMTVFDDKMWVVGGCDPEIYGCHGETESFDGNSWAVAAAHPSGAIASHLVLSDGYALYTISGRGGLQQDVFMFKNNVWTLLGKLTENHADASFLSSGRIVGEYAYLGENSLEKVKLSETDFSAINLGSGPDANLNLYYAAFIAVAGAVCSV</sequence>
<protein>
    <submittedName>
        <fullName evidence="1">Uncharacterized protein</fullName>
    </submittedName>
</protein>
<dbReference type="InterPro" id="IPR015915">
    <property type="entry name" value="Kelch-typ_b-propeller"/>
</dbReference>
<accession>E4XQU0</accession>
<evidence type="ECO:0000313" key="2">
    <source>
        <dbReference type="Proteomes" id="UP000001307"/>
    </source>
</evidence>
<gene>
    <name evidence="1" type="ORF">GSOID_T00018050001</name>
</gene>
<dbReference type="OrthoDB" id="10366587at2759"/>
<reference evidence="1" key="1">
    <citation type="journal article" date="2010" name="Science">
        <title>Plasticity of animal genome architecture unmasked by rapid evolution of a pelagic tunicate.</title>
        <authorList>
            <person name="Denoeud F."/>
            <person name="Henriet S."/>
            <person name="Mungpakdee S."/>
            <person name="Aury J.M."/>
            <person name="Da Silva C."/>
            <person name="Brinkmann H."/>
            <person name="Mikhaleva J."/>
            <person name="Olsen L.C."/>
            <person name="Jubin C."/>
            <person name="Canestro C."/>
            <person name="Bouquet J.M."/>
            <person name="Danks G."/>
            <person name="Poulain J."/>
            <person name="Campsteijn C."/>
            <person name="Adamski M."/>
            <person name="Cross I."/>
            <person name="Yadetie F."/>
            <person name="Muffato M."/>
            <person name="Louis A."/>
            <person name="Butcher S."/>
            <person name="Tsagkogeorga G."/>
            <person name="Konrad A."/>
            <person name="Singh S."/>
            <person name="Jensen M.F."/>
            <person name="Cong E.H."/>
            <person name="Eikeseth-Otteraa H."/>
            <person name="Noel B."/>
            <person name="Anthouard V."/>
            <person name="Porcel B.M."/>
            <person name="Kachouri-Lafond R."/>
            <person name="Nishino A."/>
            <person name="Ugolini M."/>
            <person name="Chourrout P."/>
            <person name="Nishida H."/>
            <person name="Aasland R."/>
            <person name="Huzurbazar S."/>
            <person name="Westhof E."/>
            <person name="Delsuc F."/>
            <person name="Lehrach H."/>
            <person name="Reinhardt R."/>
            <person name="Weissenbach J."/>
            <person name="Roy S.W."/>
            <person name="Artiguenave F."/>
            <person name="Postlethwait J.H."/>
            <person name="Manak J.R."/>
            <person name="Thompson E.M."/>
            <person name="Jaillon O."/>
            <person name="Du Pasquier L."/>
            <person name="Boudinot P."/>
            <person name="Liberles D.A."/>
            <person name="Volff J.N."/>
            <person name="Philippe H."/>
            <person name="Lenhard B."/>
            <person name="Roest Crollius H."/>
            <person name="Wincker P."/>
            <person name="Chourrout D."/>
        </authorList>
    </citation>
    <scope>NUCLEOTIDE SEQUENCE [LARGE SCALE GENOMIC DNA]</scope>
</reference>
<dbReference type="InterPro" id="IPR011043">
    <property type="entry name" value="Gal_Oxase/kelch_b-propeller"/>
</dbReference>